<gene>
    <name evidence="1" type="ORF">BDV23DRAFT_156962</name>
</gene>
<dbReference type="EMBL" id="ML735263">
    <property type="protein sequence ID" value="KAE8389664.1"/>
    <property type="molecule type" value="Genomic_DNA"/>
</dbReference>
<protein>
    <submittedName>
        <fullName evidence="1">Uncharacterized protein</fullName>
    </submittedName>
</protein>
<reference evidence="1" key="1">
    <citation type="submission" date="2019-04" db="EMBL/GenBank/DDBJ databases">
        <title>Friends and foes A comparative genomics studyof 23 Aspergillus species from section Flavi.</title>
        <authorList>
            <consortium name="DOE Joint Genome Institute"/>
            <person name="Kjaerbolling I."/>
            <person name="Vesth T."/>
            <person name="Frisvad J.C."/>
            <person name="Nybo J.L."/>
            <person name="Theobald S."/>
            <person name="Kildgaard S."/>
            <person name="Isbrandt T."/>
            <person name="Kuo A."/>
            <person name="Sato A."/>
            <person name="Lyhne E.K."/>
            <person name="Kogle M.E."/>
            <person name="Wiebenga A."/>
            <person name="Kun R.S."/>
            <person name="Lubbers R.J."/>
            <person name="Makela M.R."/>
            <person name="Barry K."/>
            <person name="Chovatia M."/>
            <person name="Clum A."/>
            <person name="Daum C."/>
            <person name="Haridas S."/>
            <person name="He G."/>
            <person name="LaButti K."/>
            <person name="Lipzen A."/>
            <person name="Mondo S."/>
            <person name="Riley R."/>
            <person name="Salamov A."/>
            <person name="Simmons B.A."/>
            <person name="Magnuson J.K."/>
            <person name="Henrissat B."/>
            <person name="Mortensen U.H."/>
            <person name="Larsen T.O."/>
            <person name="Devries R.P."/>
            <person name="Grigoriev I.V."/>
            <person name="Machida M."/>
            <person name="Baker S.E."/>
            <person name="Andersen M.R."/>
        </authorList>
    </citation>
    <scope>NUCLEOTIDE SEQUENCE [LARGE SCALE GENOMIC DNA]</scope>
    <source>
        <strain evidence="1">IBT 14317</strain>
    </source>
</reference>
<dbReference type="AlphaFoldDB" id="A0A5N7C6B5"/>
<evidence type="ECO:0000313" key="1">
    <source>
        <dbReference type="EMBL" id="KAE8389664.1"/>
    </source>
</evidence>
<sequence length="52" mass="5946">MSISTNKILCSPSRRRRNRNYTRLLNQQVPVTFAQAPRGLIIILLMPSDFAS</sequence>
<organism evidence="1">
    <name type="scientific">Petromyces alliaceus</name>
    <name type="common">Aspergillus alliaceus</name>
    <dbReference type="NCBI Taxonomy" id="209559"/>
    <lineage>
        <taxon>Eukaryota</taxon>
        <taxon>Fungi</taxon>
        <taxon>Dikarya</taxon>
        <taxon>Ascomycota</taxon>
        <taxon>Pezizomycotina</taxon>
        <taxon>Eurotiomycetes</taxon>
        <taxon>Eurotiomycetidae</taxon>
        <taxon>Eurotiales</taxon>
        <taxon>Aspergillaceae</taxon>
        <taxon>Aspergillus</taxon>
        <taxon>Aspergillus subgen. Circumdati</taxon>
    </lineage>
</organism>
<dbReference type="Proteomes" id="UP000326877">
    <property type="component" value="Unassembled WGS sequence"/>
</dbReference>
<name>A0A5N7C6B5_PETAA</name>
<proteinExistence type="predicted"/>
<accession>A0A5N7C6B5</accession>